<dbReference type="KEGG" id="atr:18447558"/>
<evidence type="ECO:0008006" key="4">
    <source>
        <dbReference type="Google" id="ProtNLM"/>
    </source>
</evidence>
<dbReference type="OrthoDB" id="18193at2759"/>
<organism evidence="2 3">
    <name type="scientific">Amborella trichopoda</name>
    <dbReference type="NCBI Taxonomy" id="13333"/>
    <lineage>
        <taxon>Eukaryota</taxon>
        <taxon>Viridiplantae</taxon>
        <taxon>Streptophyta</taxon>
        <taxon>Embryophyta</taxon>
        <taxon>Tracheophyta</taxon>
        <taxon>Spermatophyta</taxon>
        <taxon>Magnoliopsida</taxon>
        <taxon>Amborellales</taxon>
        <taxon>Amborellaceae</taxon>
        <taxon>Amborella</taxon>
    </lineage>
</organism>
<dbReference type="OMA" id="YMYLGED"/>
<comment type="similarity">
    <text evidence="1">Belongs to the chalcone isomerase family.</text>
</comment>
<dbReference type="GO" id="GO:0005504">
    <property type="term" value="F:fatty acid binding"/>
    <property type="evidence" value="ECO:0000318"/>
    <property type="project" value="GO_Central"/>
</dbReference>
<dbReference type="Gramene" id="ERN19183">
    <property type="protein sequence ID" value="ERN19183"/>
    <property type="gene ID" value="AMTR_s00061p00179340"/>
</dbReference>
<gene>
    <name evidence="2" type="ORF">AMTR_s00061p00179340</name>
</gene>
<dbReference type="HOGENOM" id="CLU_070923_1_1_1"/>
<accession>U5DFI9</accession>
<dbReference type="GO" id="GO:0016872">
    <property type="term" value="F:intramolecular lyase activity"/>
    <property type="evidence" value="ECO:0007669"/>
    <property type="project" value="InterPro"/>
</dbReference>
<dbReference type="InterPro" id="IPR016089">
    <property type="entry name" value="Chalcone_isomerase_bundle_sf"/>
</dbReference>
<dbReference type="PANTHER" id="PTHR47589:SF4">
    <property type="entry name" value="FATTY-ACID-BINDING PROTEIN 1-LIKE"/>
    <property type="match status" value="1"/>
</dbReference>
<dbReference type="Proteomes" id="UP000017836">
    <property type="component" value="Unassembled WGS sequence"/>
</dbReference>
<dbReference type="SUPFAM" id="SSF54626">
    <property type="entry name" value="Chalcone isomerase"/>
    <property type="match status" value="1"/>
</dbReference>
<evidence type="ECO:0000256" key="1">
    <source>
        <dbReference type="ARBA" id="ARBA00007166"/>
    </source>
</evidence>
<dbReference type="EMBL" id="KI392075">
    <property type="protein sequence ID" value="ERN19183.1"/>
    <property type="molecule type" value="Genomic_DNA"/>
</dbReference>
<dbReference type="InterPro" id="IPR044228">
    <property type="entry name" value="FAP1"/>
</dbReference>
<dbReference type="AlphaFoldDB" id="U5DFI9"/>
<dbReference type="InterPro" id="IPR036298">
    <property type="entry name" value="Chalcone_isomerase_sf"/>
</dbReference>
<sequence length="210" mass="23318">MASLEAKEETVTEPKTGVNFPRALHDGLEMMGVGLRKKNLLGLVPLKIYAFGIYADKERLREIVKAKFESAPSEPKSELYNVAIDADMATVARLVVVYGGLNMGTVRKIFNDNLGASIKKLSQGENNDELLQRVLGEVREDLKLPPGSVIEIAKLPGFVLQTKVMDEVVSRVESEVLCRAYFNMYLGDDPLDPEAKDRFGRSLLSLFNNQ</sequence>
<dbReference type="Gene3D" id="1.10.890.20">
    <property type="match status" value="1"/>
</dbReference>
<dbReference type="GO" id="GO:0006631">
    <property type="term" value="P:fatty acid metabolic process"/>
    <property type="evidence" value="ECO:0000318"/>
    <property type="project" value="GO_Central"/>
</dbReference>
<evidence type="ECO:0000313" key="2">
    <source>
        <dbReference type="EMBL" id="ERN19183.1"/>
    </source>
</evidence>
<dbReference type="eggNOG" id="ENOG502QQHN">
    <property type="taxonomic scope" value="Eukaryota"/>
</dbReference>
<proteinExistence type="inferred from homology"/>
<dbReference type="PANTHER" id="PTHR47589">
    <property type="entry name" value="FATTY-ACID-BINDING PROTEIN 1"/>
    <property type="match status" value="1"/>
</dbReference>
<dbReference type="GO" id="GO:0009570">
    <property type="term" value="C:chloroplast stroma"/>
    <property type="evidence" value="ECO:0000318"/>
    <property type="project" value="GO_Central"/>
</dbReference>
<name>U5DFI9_AMBTC</name>
<dbReference type="Gene3D" id="3.50.70.10">
    <property type="match status" value="1"/>
</dbReference>
<dbReference type="InterPro" id="IPR016088">
    <property type="entry name" value="Chalcone_isomerase_3-sand"/>
</dbReference>
<reference evidence="3" key="1">
    <citation type="journal article" date="2013" name="Science">
        <title>The Amborella genome and the evolution of flowering plants.</title>
        <authorList>
            <consortium name="Amborella Genome Project"/>
        </authorList>
    </citation>
    <scope>NUCLEOTIDE SEQUENCE [LARGE SCALE GENOMIC DNA]</scope>
</reference>
<keyword evidence="3" id="KW-1185">Reference proteome</keyword>
<evidence type="ECO:0000313" key="3">
    <source>
        <dbReference type="Proteomes" id="UP000017836"/>
    </source>
</evidence>
<protein>
    <recommendedName>
        <fullName evidence="4">Chalcone isomerase domain-containing protein</fullName>
    </recommendedName>
</protein>